<dbReference type="EMBL" id="CP020100">
    <property type="protein sequence ID" value="AQZ94609.1"/>
    <property type="molecule type" value="Genomic_DNA"/>
</dbReference>
<dbReference type="KEGG" id="ppha:BVH74_07515"/>
<organism evidence="1 2">
    <name type="scientific">Halopseudomonas phragmitis</name>
    <dbReference type="NCBI Taxonomy" id="1931241"/>
    <lineage>
        <taxon>Bacteria</taxon>
        <taxon>Pseudomonadati</taxon>
        <taxon>Pseudomonadota</taxon>
        <taxon>Gammaproteobacteria</taxon>
        <taxon>Pseudomonadales</taxon>
        <taxon>Pseudomonadaceae</taxon>
        <taxon>Halopseudomonas</taxon>
    </lineage>
</organism>
<dbReference type="Pfam" id="PF05742">
    <property type="entry name" value="TANGO2"/>
    <property type="match status" value="1"/>
</dbReference>
<gene>
    <name evidence="1" type="ORF">BVH74_07515</name>
</gene>
<sequence>MCLIAFAWQVADQPLLLLGNRDEFHARPTRNAQFWEPEGHPELLAGKDLEAGGTWLGITRQGRFASLTNIRAPGARKGPLSRGALVLDYLTGQQSPAEYLQQVAMNAEQYAGFNLLVGDRQQLWHLNSRSGQAESLSPGIYALSNAGLNSPWPKLVALRQGLEARLHADDRQLLQLLADPRTYPDEQLPDTGISLEWERLLSAAFIVSAEYGTRASSLLRLKANGEVVFIEQRFGPEGVALGEQRWCFACKDQ</sequence>
<keyword evidence="2" id="KW-1185">Reference proteome</keyword>
<proteinExistence type="predicted"/>
<dbReference type="InterPro" id="IPR008551">
    <property type="entry name" value="TANGO2"/>
</dbReference>
<reference evidence="1 2" key="1">
    <citation type="submission" date="2017-03" db="EMBL/GenBank/DDBJ databases">
        <title>Complete genome sequence of the novel DNRA strain Pseudomonas sp. S-6-2 isolated from Chinese polluted river sediment. Journal of Biotechnology.</title>
        <authorList>
            <person name="Li J."/>
            <person name="Xiang F."/>
            <person name="Wang L."/>
            <person name="Xi L."/>
            <person name="Liu J."/>
        </authorList>
    </citation>
    <scope>NUCLEOTIDE SEQUENCE [LARGE SCALE GENOMIC DNA]</scope>
    <source>
        <strain evidence="1 2">S-6-2</strain>
    </source>
</reference>
<dbReference type="STRING" id="1931241.BVH74_07515"/>
<dbReference type="AlphaFoldDB" id="A0A1V0B3U7"/>
<protein>
    <recommendedName>
        <fullName evidence="3">NRDE family protein</fullName>
    </recommendedName>
</protein>
<name>A0A1V0B3U7_9GAMM</name>
<accession>A0A1V0B3U7</accession>
<dbReference type="PANTHER" id="PTHR17985:SF8">
    <property type="entry name" value="TRANSPORT AND GOLGI ORGANIZATION PROTEIN 2 HOMOLOG"/>
    <property type="match status" value="1"/>
</dbReference>
<evidence type="ECO:0000313" key="2">
    <source>
        <dbReference type="Proteomes" id="UP000243488"/>
    </source>
</evidence>
<dbReference type="PANTHER" id="PTHR17985">
    <property type="entry name" value="SER/THR-RICH PROTEIN T10 IN DGCR REGION"/>
    <property type="match status" value="1"/>
</dbReference>
<dbReference type="Proteomes" id="UP000243488">
    <property type="component" value="Chromosome"/>
</dbReference>
<evidence type="ECO:0000313" key="1">
    <source>
        <dbReference type="EMBL" id="AQZ94609.1"/>
    </source>
</evidence>
<dbReference type="RefSeq" id="WP_080049462.1">
    <property type="nucleotide sequence ID" value="NZ_CP020100.1"/>
</dbReference>
<evidence type="ECO:0008006" key="3">
    <source>
        <dbReference type="Google" id="ProtNLM"/>
    </source>
</evidence>